<dbReference type="Proteomes" id="UP000000600">
    <property type="component" value="Unassembled WGS sequence"/>
</dbReference>
<feature type="transmembrane region" description="Helical" evidence="7">
    <location>
        <begin position="392"/>
        <end position="415"/>
    </location>
</feature>
<reference evidence="8 9" key="1">
    <citation type="journal article" date="2006" name="Nature">
        <title>Global trends of whole-genome duplications revealed by the ciliate Paramecium tetraurelia.</title>
        <authorList>
            <consortium name="Genoscope"/>
            <person name="Aury J.-M."/>
            <person name="Jaillon O."/>
            <person name="Duret L."/>
            <person name="Noel B."/>
            <person name="Jubin C."/>
            <person name="Porcel B.M."/>
            <person name="Segurens B."/>
            <person name="Daubin V."/>
            <person name="Anthouard V."/>
            <person name="Aiach N."/>
            <person name="Arnaiz O."/>
            <person name="Billaut A."/>
            <person name="Beisson J."/>
            <person name="Blanc I."/>
            <person name="Bouhouche K."/>
            <person name="Camara F."/>
            <person name="Duharcourt S."/>
            <person name="Guigo R."/>
            <person name="Gogendeau D."/>
            <person name="Katinka M."/>
            <person name="Keller A.-M."/>
            <person name="Kissmehl R."/>
            <person name="Klotz C."/>
            <person name="Koll F."/>
            <person name="Le Moue A."/>
            <person name="Lepere C."/>
            <person name="Malinsky S."/>
            <person name="Nowacki M."/>
            <person name="Nowak J.K."/>
            <person name="Plattner H."/>
            <person name="Poulain J."/>
            <person name="Ruiz F."/>
            <person name="Serrano V."/>
            <person name="Zagulski M."/>
            <person name="Dessen P."/>
            <person name="Betermier M."/>
            <person name="Weissenbach J."/>
            <person name="Scarpelli C."/>
            <person name="Schachter V."/>
            <person name="Sperling L."/>
            <person name="Meyer E."/>
            <person name="Cohen J."/>
            <person name="Wincker P."/>
        </authorList>
    </citation>
    <scope>NUCLEOTIDE SEQUENCE [LARGE SCALE GENOMIC DNA]</scope>
    <source>
        <strain evidence="8 9">Stock d4-2</strain>
    </source>
</reference>
<dbReference type="KEGG" id="ptm:GSPATT00020021001"/>
<evidence type="ECO:0000256" key="4">
    <source>
        <dbReference type="ARBA" id="ARBA00022989"/>
    </source>
</evidence>
<evidence type="ECO:0000313" key="9">
    <source>
        <dbReference type="Proteomes" id="UP000000600"/>
    </source>
</evidence>
<proteinExistence type="inferred from homology"/>
<dbReference type="GO" id="GO:0016020">
    <property type="term" value="C:membrane"/>
    <property type="evidence" value="ECO:0000318"/>
    <property type="project" value="GO_Central"/>
</dbReference>
<evidence type="ECO:0000256" key="5">
    <source>
        <dbReference type="ARBA" id="ARBA00023136"/>
    </source>
</evidence>
<dbReference type="RefSeq" id="XP_001453737.1">
    <property type="nucleotide sequence ID" value="XM_001453700.1"/>
</dbReference>
<evidence type="ECO:0000313" key="8">
    <source>
        <dbReference type="EMBL" id="CAK86340.1"/>
    </source>
</evidence>
<gene>
    <name evidence="8" type="ORF">GSPATT00020021001</name>
</gene>
<feature type="transmembrane region" description="Helical" evidence="7">
    <location>
        <begin position="6"/>
        <end position="25"/>
    </location>
</feature>
<dbReference type="OMA" id="VLYLIWE"/>
<dbReference type="InParanoid" id="A0DTH3"/>
<dbReference type="EMBL" id="CT868574">
    <property type="protein sequence ID" value="CAK86340.1"/>
    <property type="molecule type" value="Genomic_DNA"/>
</dbReference>
<dbReference type="PANTHER" id="PTHR21355">
    <property type="entry name" value="G-PROTEIN COUPLED RECEPTOR-ASSOCIATED PROTEIN LMBRD2"/>
    <property type="match status" value="1"/>
</dbReference>
<accession>A0DTH3</accession>
<dbReference type="HOGENOM" id="CLU_014778_1_0_1"/>
<organism evidence="8 9">
    <name type="scientific">Paramecium tetraurelia</name>
    <dbReference type="NCBI Taxonomy" id="5888"/>
    <lineage>
        <taxon>Eukaryota</taxon>
        <taxon>Sar</taxon>
        <taxon>Alveolata</taxon>
        <taxon>Ciliophora</taxon>
        <taxon>Intramacronucleata</taxon>
        <taxon>Oligohymenophorea</taxon>
        <taxon>Peniculida</taxon>
        <taxon>Parameciidae</taxon>
        <taxon>Paramecium</taxon>
    </lineage>
</organism>
<protein>
    <submittedName>
        <fullName evidence="8">Uncharacterized protein</fullName>
    </submittedName>
</protein>
<sequence>MLTQDVIFYSIASTILFLYVLYLIWEYSAKDVPLYIKILTFISWTLTFSIVLVLPIDIANSTKQHDETQQLETMGNIKVLWRIMYWGNFFLAWYKFILCRLVLPFFQDYEGSGDFDIKGKIKYSLKKNLTIYGVGTVIIIGLAIYLLIKDNFDSAHVEGVLIGVSNFFGLLLVVILLGQGLVAIPKLYYREHKEEEVLEQCYQQAVLLDEQRTEKTYELEDICRVTLQLLQNEYSDSEFSRYLMIILQNIPQEFQKSIRHTLQKYNASNIPDKYKPLNLDVLASIHKYVKCLMFDLQRIQTKLNIANQQALKFERKDLADDETQFETKLSKMIYKISIIWNLRLRKYYCVFLAITYALLSLLILFCELITFVAKTNKNLNPYYLLLSSINRYYLTELVLLLPLLYMMFCTYYGLFAMKISGLISFNKHHHTDAPSLMFGSINFARVSFPLCFNFIQITDILEDQATSFSETVGNLAESLFVQSYKTILPLMLLIMCFFNLFNIGDKLMRTIGLGQYAQQERISGMSLQGKKIIEQERELRKKSNVNESNSQIVFQELQIMPKSKVQDEEETSRKNSQNQGIRNFDQILSI</sequence>
<dbReference type="Pfam" id="PF04791">
    <property type="entry name" value="LMBR1"/>
    <property type="match status" value="1"/>
</dbReference>
<keyword evidence="5 7" id="KW-0472">Membrane</keyword>
<feature type="transmembrane region" description="Helical" evidence="7">
    <location>
        <begin position="347"/>
        <end position="372"/>
    </location>
</feature>
<keyword evidence="9" id="KW-1185">Reference proteome</keyword>
<dbReference type="PANTHER" id="PTHR21355:SF0">
    <property type="entry name" value="G-PROTEIN COUPLED RECEPTOR-ASSOCIATED PROTEIN LMBRD2"/>
    <property type="match status" value="1"/>
</dbReference>
<evidence type="ECO:0000256" key="3">
    <source>
        <dbReference type="ARBA" id="ARBA00022692"/>
    </source>
</evidence>
<evidence type="ECO:0000256" key="2">
    <source>
        <dbReference type="ARBA" id="ARBA00010487"/>
    </source>
</evidence>
<comment type="similarity">
    <text evidence="2">Belongs to the LIMR family.</text>
</comment>
<dbReference type="eggNOG" id="KOG2296">
    <property type="taxonomic scope" value="Eukaryota"/>
</dbReference>
<feature type="transmembrane region" description="Helical" evidence="7">
    <location>
        <begin position="160"/>
        <end position="184"/>
    </location>
</feature>
<evidence type="ECO:0000256" key="7">
    <source>
        <dbReference type="SAM" id="Phobius"/>
    </source>
</evidence>
<feature type="region of interest" description="Disordered" evidence="6">
    <location>
        <begin position="563"/>
        <end position="590"/>
    </location>
</feature>
<feature type="transmembrane region" description="Helical" evidence="7">
    <location>
        <begin position="129"/>
        <end position="148"/>
    </location>
</feature>
<dbReference type="OrthoDB" id="203099at2759"/>
<evidence type="ECO:0000256" key="1">
    <source>
        <dbReference type="ARBA" id="ARBA00004141"/>
    </source>
</evidence>
<keyword evidence="3 7" id="KW-0812">Transmembrane</keyword>
<dbReference type="AlphaFoldDB" id="A0DTH3"/>
<feature type="transmembrane region" description="Helical" evidence="7">
    <location>
        <begin position="487"/>
        <end position="504"/>
    </location>
</feature>
<comment type="subcellular location">
    <subcellularLocation>
        <location evidence="1">Membrane</location>
        <topology evidence="1">Multi-pass membrane protein</topology>
    </subcellularLocation>
</comment>
<dbReference type="InterPro" id="IPR051584">
    <property type="entry name" value="GPCR-associated_LMBR1"/>
</dbReference>
<keyword evidence="4 7" id="KW-1133">Transmembrane helix</keyword>
<feature type="transmembrane region" description="Helical" evidence="7">
    <location>
        <begin position="34"/>
        <end position="56"/>
    </location>
</feature>
<feature type="transmembrane region" description="Helical" evidence="7">
    <location>
        <begin position="436"/>
        <end position="455"/>
    </location>
</feature>
<dbReference type="GeneID" id="5039522"/>
<evidence type="ECO:0000256" key="6">
    <source>
        <dbReference type="SAM" id="MobiDB-lite"/>
    </source>
</evidence>
<dbReference type="InterPro" id="IPR006876">
    <property type="entry name" value="LMBR1-like_membr_prot"/>
</dbReference>
<name>A0DTH3_PARTE</name>
<feature type="compositionally biased region" description="Polar residues" evidence="6">
    <location>
        <begin position="574"/>
        <end position="590"/>
    </location>
</feature>